<evidence type="ECO:0000256" key="2">
    <source>
        <dbReference type="ARBA" id="ARBA00013806"/>
    </source>
</evidence>
<reference evidence="8" key="1">
    <citation type="journal article" date="2016" name="Proc. Natl. Acad. Sci. U.S.A.">
        <title>Lipid metabolic changes in an early divergent fungus govern the establishment of a mutualistic symbiosis with endobacteria.</title>
        <authorList>
            <person name="Lastovetsky O.A."/>
            <person name="Gaspar M.L."/>
            <person name="Mondo S.J."/>
            <person name="LaButti K.M."/>
            <person name="Sandor L."/>
            <person name="Grigoriev I.V."/>
            <person name="Henry S.A."/>
            <person name="Pawlowska T.E."/>
        </authorList>
    </citation>
    <scope>NUCLEOTIDE SEQUENCE [LARGE SCALE GENOMIC DNA]</scope>
    <source>
        <strain evidence="8">ATCC 52814</strain>
    </source>
</reference>
<protein>
    <recommendedName>
        <fullName evidence="2 6">Autophagy-related protein 17</fullName>
    </recommendedName>
</protein>
<name>A0A1X0RBI9_RHIZD</name>
<accession>A0A1X0RBI9</accession>
<comment type="similarity">
    <text evidence="1 6">Belongs to the ATG17 family.</text>
</comment>
<dbReference type="GO" id="GO:0060090">
    <property type="term" value="F:molecular adaptor activity"/>
    <property type="evidence" value="ECO:0007669"/>
    <property type="project" value="TreeGrafter"/>
</dbReference>
<evidence type="ECO:0000256" key="1">
    <source>
        <dbReference type="ARBA" id="ARBA00006259"/>
    </source>
</evidence>
<dbReference type="InterPro" id="IPR045326">
    <property type="entry name" value="ATG17-like_dom"/>
</dbReference>
<keyword evidence="3 6" id="KW-0963">Cytoplasm</keyword>
<dbReference type="GO" id="GO:0000045">
    <property type="term" value="P:autophagosome assembly"/>
    <property type="evidence" value="ECO:0007669"/>
    <property type="project" value="TreeGrafter"/>
</dbReference>
<dbReference type="GO" id="GO:0000422">
    <property type="term" value="P:autophagy of mitochondrion"/>
    <property type="evidence" value="ECO:0007669"/>
    <property type="project" value="TreeGrafter"/>
</dbReference>
<dbReference type="GO" id="GO:0030295">
    <property type="term" value="F:protein kinase activator activity"/>
    <property type="evidence" value="ECO:0007669"/>
    <property type="project" value="TreeGrafter"/>
</dbReference>
<evidence type="ECO:0000313" key="8">
    <source>
        <dbReference type="EMBL" id="ORE09366.1"/>
    </source>
</evidence>
<organism evidence="8">
    <name type="scientific">Rhizopus microsporus var. microsporus</name>
    <dbReference type="NCBI Taxonomy" id="86635"/>
    <lineage>
        <taxon>Eukaryota</taxon>
        <taxon>Fungi</taxon>
        <taxon>Fungi incertae sedis</taxon>
        <taxon>Mucoromycota</taxon>
        <taxon>Mucoromycotina</taxon>
        <taxon>Mucoromycetes</taxon>
        <taxon>Mucorales</taxon>
        <taxon>Mucorineae</taxon>
        <taxon>Rhizopodaceae</taxon>
        <taxon>Rhizopus</taxon>
    </lineage>
</organism>
<evidence type="ECO:0000256" key="4">
    <source>
        <dbReference type="ARBA" id="ARBA00023006"/>
    </source>
</evidence>
<evidence type="ECO:0000259" key="7">
    <source>
        <dbReference type="Pfam" id="PF04108"/>
    </source>
</evidence>
<dbReference type="OrthoDB" id="1937984at2759"/>
<feature type="domain" description="Autophagy protein ATG17-like" evidence="7">
    <location>
        <begin position="15"/>
        <end position="383"/>
    </location>
</feature>
<dbReference type="EMBL" id="KV921876">
    <property type="protein sequence ID" value="ORE09366.1"/>
    <property type="molecule type" value="Genomic_DNA"/>
</dbReference>
<evidence type="ECO:0000256" key="6">
    <source>
        <dbReference type="RuleBase" id="RU368080"/>
    </source>
</evidence>
<gene>
    <name evidence="8" type="ORF">BCV72DRAFT_302785</name>
</gene>
<keyword evidence="5" id="KW-0472">Membrane</keyword>
<evidence type="ECO:0000256" key="3">
    <source>
        <dbReference type="ARBA" id="ARBA00022490"/>
    </source>
</evidence>
<dbReference type="VEuPathDB" id="FungiDB:BCV72DRAFT_302785"/>
<dbReference type="GO" id="GO:0034727">
    <property type="term" value="P:piecemeal microautophagy of the nucleus"/>
    <property type="evidence" value="ECO:0007669"/>
    <property type="project" value="TreeGrafter"/>
</dbReference>
<sequence>MEQELIELLLFSKKALSTGQTICAQANELCQQSEKCVETIEKIHPKLVFVNNHILVQMATLEKIREYNNLQERESTLQSLTIELTTIFNLLKQRTIDKDILRVNRERDPGTNDMGEQVTLFDYISDEAIIELQRQADDEIGEMEIINNLLENQSKNISLTISELSSLREAAMIIPLDEATTAFSHEKLKIQEDEIAKMADILTSLTNHYDQLGEATRLYHSDPEACGELDITVLEDDHGHIPNILDNLRDSLDVVETIAQIEERMQVYLKIQDRLVKVLYELEYFGTSGQADIICEKIVDAELEIKDRECNLDEFFQQLSSLAEWYRFYASSYNYLLLEIERRRKAQEKQEILRKEMTKALEEAYNDELQERRSWSAQHGQYLPEVLCPFINDLPSKLAVTVESESGRLPNLSPESVEKALAEIHNVL</sequence>
<keyword evidence="4 6" id="KW-0072">Autophagy</keyword>
<dbReference type="GO" id="GO:0034045">
    <property type="term" value="C:phagophore assembly site membrane"/>
    <property type="evidence" value="ECO:0007669"/>
    <property type="project" value="UniProtKB-SubCell"/>
</dbReference>
<comment type="subcellular location">
    <subcellularLocation>
        <location evidence="6">Cytoplasm</location>
    </subcellularLocation>
    <subcellularLocation>
        <location evidence="6">Preautophagosomal structure membrane</location>
        <topology evidence="6">Peripheral membrane protein</topology>
    </subcellularLocation>
</comment>
<dbReference type="InterPro" id="IPR007240">
    <property type="entry name" value="Atg17"/>
</dbReference>
<dbReference type="PANTHER" id="PTHR28005:SF1">
    <property type="entry name" value="AUTOPHAGY-RELATED PROTEIN 17"/>
    <property type="match status" value="1"/>
</dbReference>
<dbReference type="GO" id="GO:1990316">
    <property type="term" value="C:Atg1/ULK1 kinase complex"/>
    <property type="evidence" value="ECO:0007669"/>
    <property type="project" value="TreeGrafter"/>
</dbReference>
<dbReference type="PANTHER" id="PTHR28005">
    <property type="entry name" value="AUTOPHAGY-RELATED PROTEIN 17"/>
    <property type="match status" value="1"/>
</dbReference>
<evidence type="ECO:0000256" key="5">
    <source>
        <dbReference type="ARBA" id="ARBA00023136"/>
    </source>
</evidence>
<dbReference type="Proteomes" id="UP000242414">
    <property type="component" value="Unassembled WGS sequence"/>
</dbReference>
<dbReference type="Pfam" id="PF04108">
    <property type="entry name" value="ATG17_like"/>
    <property type="match status" value="1"/>
</dbReference>
<proteinExistence type="inferred from homology"/>
<dbReference type="AlphaFoldDB" id="A0A1X0RBI9"/>
<comment type="function">
    <text evidence="6">Autophagy-specific protein that functions in response to autophagy-inducing signals as a scaffold to recruit other ATG proteins to organize preautophagosomal structure (PAS) formation. Modulates the timing and magnitude of the autophagy response, such as the size of the sequestering vesicles. Plays particularly a role in pexophagy and nucleophagy.</text>
</comment>